<feature type="chain" id="PRO_5001934874" evidence="3">
    <location>
        <begin position="22"/>
        <end position="657"/>
    </location>
</feature>
<dbReference type="Gene3D" id="1.10.530.10">
    <property type="match status" value="1"/>
</dbReference>
<evidence type="ECO:0000256" key="2">
    <source>
        <dbReference type="ARBA" id="ARBA00022729"/>
    </source>
</evidence>
<accession>A0A097ENT0</accession>
<keyword evidence="6" id="KW-1185">Reference proteome</keyword>
<dbReference type="Pfam" id="PF01464">
    <property type="entry name" value="SLT"/>
    <property type="match status" value="1"/>
</dbReference>
<dbReference type="Proteomes" id="UP000029672">
    <property type="component" value="Chromosome"/>
</dbReference>
<dbReference type="OrthoDB" id="92254at2"/>
<dbReference type="Gene3D" id="1.25.20.10">
    <property type="entry name" value="Bacterial muramidases"/>
    <property type="match status" value="1"/>
</dbReference>
<dbReference type="HOGENOM" id="CLU_019016_0_1_6"/>
<sequence length="657" mass="76647">MISKKVITLSLALLSVGTSYSLTNQQVELSKQAIKALDNKNYKSYYYLKSKLKDTSIYTYLQYKEISSDPEIFESSTIDNYISEHKDSYWTDELKDDLASYYAENDNWQGFQKYYNGGLGVSGQCWSIQSSYESGDKQKALDKYGQLWQNRVYMPSACNGMQKYWDKSDYKPKNYIVNKAYNLAFANKFDDALWLLNTFVDNNKDYVNYITAWKNATKDPSQLDSFINRFHNYRYFDKIFVDISNDLVKRDASKYAKTWDGLKNKRYLSSKAKHECISAIAVSFARSQSPQAKQWLARVDKRYLDTIAWEWLLRVDLYNENFKDYIKTYNQLPKSSQQDEAWRYWLAYSYEQIGQKEKAKPIFEKLTKEPLDYYSFLASDKLGKPYNFGHKEVDELDTKKSEELIKQDTIEQAIDLYQIGQYKASTSIWKWDIRKKLKAREITQIKELSQLAEDNDMYYAAIFNMAVIGTYSNINMIFPKAFLDIVNKNVKKFGIDRDLVLSIMRKESLFDIEAGSWAGAKGLMQVTEPTANFIAKKYKLSLAGDKSEGMSSQIFIPENNIKLGTANLYFLEKLFKKNPILGIGAYNAGPGNVDKWLNKKEVPAAIWIENIPFGETRHYIRKVLVYMVVYNNFIFKNKKNSISDFLDYQISDKLSFR</sequence>
<dbReference type="PANTHER" id="PTHR37423:SF5">
    <property type="entry name" value="SOLUBLE LYTIC MUREIN TRANSGLYCOSYLASE"/>
    <property type="match status" value="1"/>
</dbReference>
<evidence type="ECO:0000256" key="1">
    <source>
        <dbReference type="ARBA" id="ARBA00007734"/>
    </source>
</evidence>
<name>A0A097ENT0_9GAMM</name>
<dbReference type="PANTHER" id="PTHR37423">
    <property type="entry name" value="SOLUBLE LYTIC MUREIN TRANSGLYCOSYLASE-RELATED"/>
    <property type="match status" value="1"/>
</dbReference>
<dbReference type="STRING" id="1547445.LO80_04010"/>
<feature type="domain" description="Transglycosylase SLT" evidence="4">
    <location>
        <begin position="486"/>
        <end position="600"/>
    </location>
</feature>
<dbReference type="GO" id="GO:0004553">
    <property type="term" value="F:hydrolase activity, hydrolyzing O-glycosyl compounds"/>
    <property type="evidence" value="ECO:0007669"/>
    <property type="project" value="InterPro"/>
</dbReference>
<dbReference type="RefSeq" id="WP_040008789.1">
    <property type="nucleotide sequence ID" value="NZ_CP009574.1"/>
</dbReference>
<reference evidence="5 6" key="1">
    <citation type="submission" date="2014-10" db="EMBL/GenBank/DDBJ databases">
        <title>Whole genome sequence of Francisella endociliophora strain FSC1006, isolated from a laboratory culture of the marine ciliate Euplotes raikovi.</title>
        <authorList>
            <person name="Granberg M."/>
            <person name="Backman S."/>
            <person name="Lundmark E."/>
            <person name="Nilsson E."/>
            <person name="Karlsson E."/>
            <person name="Thelaus J."/>
            <person name="Ohrman C."/>
            <person name="Larkeryd A."/>
            <person name="Stenberg P."/>
        </authorList>
    </citation>
    <scope>NUCLEOTIDE SEQUENCE [LARGE SCALE GENOMIC DNA]</scope>
    <source>
        <strain evidence="5 6">FSC1006</strain>
    </source>
</reference>
<dbReference type="SUPFAM" id="SSF53955">
    <property type="entry name" value="Lysozyme-like"/>
    <property type="match status" value="1"/>
</dbReference>
<keyword evidence="2 3" id="KW-0732">Signal</keyword>
<organism evidence="5 6">
    <name type="scientific">Candidatus Francisella endociliophora</name>
    <dbReference type="NCBI Taxonomy" id="653937"/>
    <lineage>
        <taxon>Bacteria</taxon>
        <taxon>Pseudomonadati</taxon>
        <taxon>Pseudomonadota</taxon>
        <taxon>Gammaproteobacteria</taxon>
        <taxon>Thiotrichales</taxon>
        <taxon>Francisellaceae</taxon>
        <taxon>Francisella</taxon>
    </lineage>
</organism>
<feature type="signal peptide" evidence="3">
    <location>
        <begin position="1"/>
        <end position="21"/>
    </location>
</feature>
<dbReference type="KEGG" id="frf:LO80_04010"/>
<protein>
    <submittedName>
        <fullName evidence="5">Lytic murein transglycosylase</fullName>
    </submittedName>
</protein>
<dbReference type="SUPFAM" id="SSF48435">
    <property type="entry name" value="Bacterial muramidases"/>
    <property type="match status" value="1"/>
</dbReference>
<dbReference type="InterPro" id="IPR023346">
    <property type="entry name" value="Lysozyme-like_dom_sf"/>
</dbReference>
<dbReference type="EMBL" id="CP009574">
    <property type="protein sequence ID" value="AIT09219.1"/>
    <property type="molecule type" value="Genomic_DNA"/>
</dbReference>
<dbReference type="InterPro" id="IPR008939">
    <property type="entry name" value="Lytic_TGlycosylase_superhlx_U"/>
</dbReference>
<evidence type="ECO:0000313" key="6">
    <source>
        <dbReference type="Proteomes" id="UP000029672"/>
    </source>
</evidence>
<evidence type="ECO:0000313" key="5">
    <source>
        <dbReference type="EMBL" id="AIT09219.1"/>
    </source>
</evidence>
<evidence type="ECO:0000259" key="4">
    <source>
        <dbReference type="Pfam" id="PF01464"/>
    </source>
</evidence>
<proteinExistence type="inferred from homology"/>
<dbReference type="eggNOG" id="COG0741">
    <property type="taxonomic scope" value="Bacteria"/>
</dbReference>
<comment type="similarity">
    <text evidence="1">Belongs to the transglycosylase Slt family.</text>
</comment>
<dbReference type="GO" id="GO:0042597">
    <property type="term" value="C:periplasmic space"/>
    <property type="evidence" value="ECO:0007669"/>
    <property type="project" value="InterPro"/>
</dbReference>
<gene>
    <name evidence="5" type="ORF">LO80_04010</name>
</gene>
<dbReference type="CDD" id="cd13401">
    <property type="entry name" value="Slt70-like"/>
    <property type="match status" value="1"/>
</dbReference>
<dbReference type="AlphaFoldDB" id="A0A097ENT0"/>
<dbReference type="InterPro" id="IPR008258">
    <property type="entry name" value="Transglycosylase_SLT_dom_1"/>
</dbReference>
<evidence type="ECO:0000256" key="3">
    <source>
        <dbReference type="SAM" id="SignalP"/>
    </source>
</evidence>